<evidence type="ECO:0000313" key="3">
    <source>
        <dbReference type="Proteomes" id="UP001162131"/>
    </source>
</evidence>
<dbReference type="SUPFAM" id="SSF52317">
    <property type="entry name" value="Class I glutamine amidotransferase-like"/>
    <property type="match status" value="1"/>
</dbReference>
<dbReference type="InterPro" id="IPR044992">
    <property type="entry name" value="ChyE-like"/>
</dbReference>
<dbReference type="InterPro" id="IPR017926">
    <property type="entry name" value="GATASE"/>
</dbReference>
<proteinExistence type="predicted"/>
<dbReference type="PANTHER" id="PTHR42695">
    <property type="entry name" value="GLUTAMINE AMIDOTRANSFERASE YLR126C-RELATED"/>
    <property type="match status" value="1"/>
</dbReference>
<dbReference type="EMBL" id="CAJZBQ010000015">
    <property type="protein sequence ID" value="CAG9316237.1"/>
    <property type="molecule type" value="Genomic_DNA"/>
</dbReference>
<dbReference type="Gene3D" id="3.40.50.880">
    <property type="match status" value="1"/>
</dbReference>
<organism evidence="2 3">
    <name type="scientific">Blepharisma stoltei</name>
    <dbReference type="NCBI Taxonomy" id="1481888"/>
    <lineage>
        <taxon>Eukaryota</taxon>
        <taxon>Sar</taxon>
        <taxon>Alveolata</taxon>
        <taxon>Ciliophora</taxon>
        <taxon>Postciliodesmatophora</taxon>
        <taxon>Heterotrichea</taxon>
        <taxon>Heterotrichida</taxon>
        <taxon>Blepharismidae</taxon>
        <taxon>Blepharisma</taxon>
    </lineage>
</organism>
<dbReference type="Pfam" id="PF00117">
    <property type="entry name" value="GATase"/>
    <property type="match status" value="1"/>
</dbReference>
<feature type="domain" description="Glutamine amidotransferase" evidence="1">
    <location>
        <begin position="196"/>
        <end position="329"/>
    </location>
</feature>
<dbReference type="PROSITE" id="PS51273">
    <property type="entry name" value="GATASE_TYPE_1"/>
    <property type="match status" value="1"/>
</dbReference>
<dbReference type="InterPro" id="IPR029062">
    <property type="entry name" value="Class_I_gatase-like"/>
</dbReference>
<dbReference type="GO" id="GO:0005829">
    <property type="term" value="C:cytosol"/>
    <property type="evidence" value="ECO:0007669"/>
    <property type="project" value="TreeGrafter"/>
</dbReference>
<accession>A0AAU9ISP4</accession>
<comment type="caution">
    <text evidence="2">The sequence shown here is derived from an EMBL/GenBank/DDBJ whole genome shotgun (WGS) entry which is preliminary data.</text>
</comment>
<protein>
    <recommendedName>
        <fullName evidence="1">Glutamine amidotransferase domain-containing protein</fullName>
    </recommendedName>
</protein>
<gene>
    <name evidence="2" type="ORF">BSTOLATCC_MIC15672</name>
</gene>
<evidence type="ECO:0000259" key="1">
    <source>
        <dbReference type="Pfam" id="PF00117"/>
    </source>
</evidence>
<dbReference type="AlphaFoldDB" id="A0AAU9ISP4"/>
<name>A0AAU9ISP4_9CILI</name>
<dbReference type="Proteomes" id="UP001162131">
    <property type="component" value="Unassembled WGS sequence"/>
</dbReference>
<evidence type="ECO:0000313" key="2">
    <source>
        <dbReference type="EMBL" id="CAG9316237.1"/>
    </source>
</evidence>
<dbReference type="PANTHER" id="PTHR42695:SF5">
    <property type="entry name" value="GLUTAMINE AMIDOTRANSFERASE YLR126C-RELATED"/>
    <property type="match status" value="1"/>
</dbReference>
<reference evidence="2" key="1">
    <citation type="submission" date="2021-09" db="EMBL/GenBank/DDBJ databases">
        <authorList>
            <consortium name="AG Swart"/>
            <person name="Singh M."/>
            <person name="Singh A."/>
            <person name="Seah K."/>
            <person name="Emmerich C."/>
        </authorList>
    </citation>
    <scope>NUCLEOTIDE SEQUENCE</scope>
    <source>
        <strain evidence="2">ATCC30299</strain>
    </source>
</reference>
<keyword evidence="3" id="KW-1185">Reference proteome</keyword>
<dbReference type="CDD" id="cd01741">
    <property type="entry name" value="GATase1_1"/>
    <property type="match status" value="1"/>
</dbReference>
<sequence>MSSYRILAYSKIADTFKCFLDGNQIPAFTVQESDINRYFSVVRILSGSLEPAKYSSLNWDHMGYLENEKLRSWMKHIGYHSFTIENTIYVPLPNIELNGDIPREFLNYEIMLERYNLAISNNFIDKEFSLSAATYNPVAFHENPDFLLFHMQDYLPWPGISESLYGGFFIKGTEKWNHYFIPQNNLPPLGNLSNLKGILITGAKYCSYDSSLPWVDPLLDLLRSIHEHYPHVKFVGICLGHQILARAFGGETGRNPSNKFIYHLEEFSALEEFEGLPNKLKVSESHGDCVLEISPESRIIYTSPSTRVEMLRYGNWGVSVQGHPEFTSMFMKNFHSKFCHRRLPYENMQEILNTYTYERTDSDLIIEAFNRFIRKN</sequence>